<accession>A0A1F5K9L2</accession>
<comment type="caution">
    <text evidence="1">The sequence shown here is derived from an EMBL/GenBank/DDBJ whole genome shotgun (WGS) entry which is preliminary data.</text>
</comment>
<dbReference type="EMBL" id="MFDE01000040">
    <property type="protein sequence ID" value="OGE37524.1"/>
    <property type="molecule type" value="Genomic_DNA"/>
</dbReference>
<dbReference type="AlphaFoldDB" id="A0A1F5K9L2"/>
<sequence>MGAERSAYPGPLYYIQNGMVRWNTSSIPDSASITGATFTGFVTIKGDADNRSLTADWYTAWPIDTADYSATPQISAITGFDITSIVLNANNAFVLQNAATNVSKTDYTGLRFHISGGQPLGGNSVLMTTFDSGPSNRPTLSVSYTCP</sequence>
<protein>
    <submittedName>
        <fullName evidence="1">Uncharacterized protein</fullName>
    </submittedName>
</protein>
<dbReference type="Proteomes" id="UP000176527">
    <property type="component" value="Unassembled WGS sequence"/>
</dbReference>
<proteinExistence type="predicted"/>
<evidence type="ECO:0000313" key="1">
    <source>
        <dbReference type="EMBL" id="OGE37524.1"/>
    </source>
</evidence>
<organism evidence="1 2">
    <name type="scientific">Candidatus Daviesbacteria bacterium RIFCSPHIGHO2_12_FULL_37_11</name>
    <dbReference type="NCBI Taxonomy" id="1797777"/>
    <lineage>
        <taxon>Bacteria</taxon>
        <taxon>Candidatus Daviesiibacteriota</taxon>
    </lineage>
</organism>
<gene>
    <name evidence="1" type="ORF">A3F00_05040</name>
</gene>
<name>A0A1F5K9L2_9BACT</name>
<evidence type="ECO:0000313" key="2">
    <source>
        <dbReference type="Proteomes" id="UP000176527"/>
    </source>
</evidence>
<reference evidence="1 2" key="1">
    <citation type="journal article" date="2016" name="Nat. Commun.">
        <title>Thousands of microbial genomes shed light on interconnected biogeochemical processes in an aquifer system.</title>
        <authorList>
            <person name="Anantharaman K."/>
            <person name="Brown C.T."/>
            <person name="Hug L.A."/>
            <person name="Sharon I."/>
            <person name="Castelle C.J."/>
            <person name="Probst A.J."/>
            <person name="Thomas B.C."/>
            <person name="Singh A."/>
            <person name="Wilkins M.J."/>
            <person name="Karaoz U."/>
            <person name="Brodie E.L."/>
            <person name="Williams K.H."/>
            <person name="Hubbard S.S."/>
            <person name="Banfield J.F."/>
        </authorList>
    </citation>
    <scope>NUCLEOTIDE SEQUENCE [LARGE SCALE GENOMIC DNA]</scope>
</reference>